<evidence type="ECO:0000313" key="2">
    <source>
        <dbReference type="EMBL" id="CAG8661042.1"/>
    </source>
</evidence>
<keyword evidence="3" id="KW-1185">Reference proteome</keyword>
<accession>A0ABN7URQ1</accession>
<protein>
    <submittedName>
        <fullName evidence="2">5305_t:CDS:1</fullName>
    </submittedName>
</protein>
<organism evidence="2 3">
    <name type="scientific">Gigaspora margarita</name>
    <dbReference type="NCBI Taxonomy" id="4874"/>
    <lineage>
        <taxon>Eukaryota</taxon>
        <taxon>Fungi</taxon>
        <taxon>Fungi incertae sedis</taxon>
        <taxon>Mucoromycota</taxon>
        <taxon>Glomeromycotina</taxon>
        <taxon>Glomeromycetes</taxon>
        <taxon>Diversisporales</taxon>
        <taxon>Gigasporaceae</taxon>
        <taxon>Gigaspora</taxon>
    </lineage>
</organism>
<proteinExistence type="predicted"/>
<gene>
    <name evidence="2" type="ORF">GMARGA_LOCUS9885</name>
</gene>
<comment type="caution">
    <text evidence="2">The sequence shown here is derived from an EMBL/GenBank/DDBJ whole genome shotgun (WGS) entry which is preliminary data.</text>
</comment>
<dbReference type="Proteomes" id="UP000789901">
    <property type="component" value="Unassembled WGS sequence"/>
</dbReference>
<reference evidence="2 3" key="1">
    <citation type="submission" date="2021-06" db="EMBL/GenBank/DDBJ databases">
        <authorList>
            <person name="Kallberg Y."/>
            <person name="Tangrot J."/>
            <person name="Rosling A."/>
        </authorList>
    </citation>
    <scope>NUCLEOTIDE SEQUENCE [LARGE SCALE GENOMIC DNA]</scope>
    <source>
        <strain evidence="2 3">120-4 pot B 10/14</strain>
    </source>
</reference>
<evidence type="ECO:0000313" key="3">
    <source>
        <dbReference type="Proteomes" id="UP000789901"/>
    </source>
</evidence>
<feature type="compositionally biased region" description="Acidic residues" evidence="1">
    <location>
        <begin position="250"/>
        <end position="262"/>
    </location>
</feature>
<sequence>MQTQRDESKELSEVNLLKLENARLMTGIAELEHIVKEKSQDNSSKQIGLQCNETPIYNIVDNASISDELNDIPGSDISDNIFLETKPYENKEIKFMEQVHKEHINCVSSEQNTDTQEIKESEIDIQPLIQELFLETSKKDCIKILNIEDSIVHNQKSYSRDRIHLKSKNVGFNPISDYQNHTTKLSSSKDVSDIEVNIPTETSQAFNSKDKVSISLDSSPENDQDLKLPEVEINTSTEVTGDEVNNKESSDEDNSDDEGQER</sequence>
<dbReference type="EMBL" id="CAJVQB010005408">
    <property type="protein sequence ID" value="CAG8661042.1"/>
    <property type="molecule type" value="Genomic_DNA"/>
</dbReference>
<feature type="region of interest" description="Disordered" evidence="1">
    <location>
        <begin position="209"/>
        <end position="262"/>
    </location>
</feature>
<evidence type="ECO:0000256" key="1">
    <source>
        <dbReference type="SAM" id="MobiDB-lite"/>
    </source>
</evidence>
<name>A0ABN7URQ1_GIGMA</name>